<dbReference type="GeneID" id="20828390"/>
<gene>
    <name evidence="2" type="ORF">NEUTE1DRAFT_53227</name>
</gene>
<dbReference type="EMBL" id="GL891382">
    <property type="protein sequence ID" value="EGO53693.1"/>
    <property type="molecule type" value="Genomic_DNA"/>
</dbReference>
<dbReference type="GO" id="GO:0030170">
    <property type="term" value="F:pyridoxal phosphate binding"/>
    <property type="evidence" value="ECO:0007669"/>
    <property type="project" value="InterPro"/>
</dbReference>
<dbReference type="VEuPathDB" id="FungiDB:NEUTE1DRAFT_53227"/>
<reference evidence="3" key="1">
    <citation type="journal article" date="2011" name="Genetics">
        <title>Massive changes in genome architecture accompany the transition to self-fertility in the filamentous fungus Neurospora tetrasperma.</title>
        <authorList>
            <person name="Ellison C.E."/>
            <person name="Stajich J.E."/>
            <person name="Jacobson D.J."/>
            <person name="Natvig D.O."/>
            <person name="Lapidus A."/>
            <person name="Foster B."/>
            <person name="Aerts A."/>
            <person name="Riley R."/>
            <person name="Lindquist E.A."/>
            <person name="Grigoriev I.V."/>
            <person name="Taylor J.W."/>
        </authorList>
    </citation>
    <scope>NUCLEOTIDE SEQUENCE [LARGE SCALE GENOMIC DNA]</scope>
    <source>
        <strain evidence="3">FGSC 2508 / P0657</strain>
    </source>
</reference>
<sequence length="77" mass="8359">MVCIDQTTGSKTAGGEPFVTLTKTRRFEGKVFFGVHMGLQQQEDEKKGEEEAEGGVGSGNLKVVKIRVGDVVRPSYL</sequence>
<dbReference type="OrthoDB" id="10264306at2759"/>
<dbReference type="AlphaFoldDB" id="F8MZK3"/>
<protein>
    <recommendedName>
        <fullName evidence="1">MOSC domain-containing protein</fullName>
    </recommendedName>
</protein>
<dbReference type="KEGG" id="nte:NEUTE1DRAFT53227"/>
<dbReference type="GO" id="GO:0003824">
    <property type="term" value="F:catalytic activity"/>
    <property type="evidence" value="ECO:0007669"/>
    <property type="project" value="InterPro"/>
</dbReference>
<feature type="domain" description="MOSC" evidence="1">
    <location>
        <begin position="1"/>
        <end position="75"/>
    </location>
</feature>
<evidence type="ECO:0000259" key="1">
    <source>
        <dbReference type="PROSITE" id="PS51340"/>
    </source>
</evidence>
<dbReference type="GO" id="GO:0030151">
    <property type="term" value="F:molybdenum ion binding"/>
    <property type="evidence" value="ECO:0007669"/>
    <property type="project" value="InterPro"/>
</dbReference>
<dbReference type="PROSITE" id="PS51340">
    <property type="entry name" value="MOSC"/>
    <property type="match status" value="1"/>
</dbReference>
<evidence type="ECO:0000313" key="2">
    <source>
        <dbReference type="EMBL" id="EGO53693.1"/>
    </source>
</evidence>
<dbReference type="RefSeq" id="XP_009856846.1">
    <property type="nucleotide sequence ID" value="XM_009858544.1"/>
</dbReference>
<dbReference type="InterPro" id="IPR005302">
    <property type="entry name" value="MoCF_Sase_C"/>
</dbReference>
<proteinExistence type="predicted"/>
<keyword evidence="3" id="KW-1185">Reference proteome</keyword>
<evidence type="ECO:0000313" key="3">
    <source>
        <dbReference type="Proteomes" id="UP000008065"/>
    </source>
</evidence>
<accession>F8MZK3</accession>
<organism evidence="2 3">
    <name type="scientific">Neurospora tetrasperma (strain FGSC 2508 / ATCC MYA-4615 / P0657)</name>
    <dbReference type="NCBI Taxonomy" id="510951"/>
    <lineage>
        <taxon>Eukaryota</taxon>
        <taxon>Fungi</taxon>
        <taxon>Dikarya</taxon>
        <taxon>Ascomycota</taxon>
        <taxon>Pezizomycotina</taxon>
        <taxon>Sordariomycetes</taxon>
        <taxon>Sordariomycetidae</taxon>
        <taxon>Sordariales</taxon>
        <taxon>Sordariaceae</taxon>
        <taxon>Neurospora</taxon>
    </lineage>
</organism>
<dbReference type="Proteomes" id="UP000008065">
    <property type="component" value="Unassembled WGS sequence"/>
</dbReference>
<name>F8MZK3_NEUT8</name>
<dbReference type="HOGENOM" id="CLU_2638668_0_0_1"/>